<evidence type="ECO:0000313" key="1">
    <source>
        <dbReference type="EMBL" id="PVV03995.1"/>
    </source>
</evidence>
<dbReference type="SUPFAM" id="SSF48371">
    <property type="entry name" value="ARM repeat"/>
    <property type="match status" value="1"/>
</dbReference>
<dbReference type="Proteomes" id="UP000245609">
    <property type="component" value="Unassembled WGS sequence"/>
</dbReference>
<keyword evidence="2" id="KW-1185">Reference proteome</keyword>
<dbReference type="EMBL" id="MBFS01000172">
    <property type="protein sequence ID" value="PVV03995.1"/>
    <property type="molecule type" value="Genomic_DNA"/>
</dbReference>
<dbReference type="InterPro" id="IPR016024">
    <property type="entry name" value="ARM-type_fold"/>
</dbReference>
<name>A0A2T9ZHC9_9FUNG</name>
<accession>A0A2T9ZHC9</accession>
<gene>
    <name evidence="1" type="ORF">BB560_001514</name>
</gene>
<dbReference type="STRING" id="133381.A0A2T9ZHC9"/>
<protein>
    <submittedName>
        <fullName evidence="1">Uncharacterized protein</fullName>
    </submittedName>
</protein>
<reference evidence="1 2" key="1">
    <citation type="journal article" date="2018" name="MBio">
        <title>Comparative Genomics Reveals the Core Gene Toolbox for the Fungus-Insect Symbiosis.</title>
        <authorList>
            <person name="Wang Y."/>
            <person name="Stata M."/>
            <person name="Wang W."/>
            <person name="Stajich J.E."/>
            <person name="White M.M."/>
            <person name="Moncalvo J.M."/>
        </authorList>
    </citation>
    <scope>NUCLEOTIDE SEQUENCE [LARGE SCALE GENOMIC DNA]</scope>
    <source>
        <strain evidence="1 2">SC-DP-2</strain>
    </source>
</reference>
<comment type="caution">
    <text evidence="1">The sequence shown here is derived from an EMBL/GenBank/DDBJ whole genome shotgun (WGS) entry which is preliminary data.</text>
</comment>
<dbReference type="Gene3D" id="1.25.10.10">
    <property type="entry name" value="Leucine-rich Repeat Variant"/>
    <property type="match status" value="1"/>
</dbReference>
<proteinExistence type="predicted"/>
<sequence length="1421" mass="160912">MLSKEYVDSVCKAVETTYSISSTEEARTSANTTINALRYSKNCGLLGFELLSPEKQNSIQVKYLGLQLLEDQVKQFGSQDSMDPEFFLSNLKTVLVSFSNIPESQSSEDFIILKAANVCAATVLRLWPNGIWADFPVWIFSKVENRFLAFQIILSLFEEIIEFKKDPLVTLRKSEYNLGLTSALLPVSVLKELYPYGFRADESSANTSIKPIPGNENGWLYIFLETLASPNLSQKTQTTLLKIFQLCLKWLPFITIQKIPMTVSKILELISIPFSTGDSNMIKSTNHEIYILCLGCVLSLCSRPFSASSEKVDMAKLLVDEYRIQLFIYNIFTVLNSKAYESLGFEEAEFVELSQTAASVLSLVVENLVWGKKDNSFAPEQISDVINTLVYGARLNYVTISQICANGLVAMQNNKTLMLQKLQPQIFNDIKNLCIEKLKWCYYTVMIDPKSAKADDIEWEIEANGAYGGDFESFLDYREFVRTKYKSKISHLLQLMASLDPSAFAITVSSWVKQIVLSAQNSAVTQNDIADYELSLTTGFTLIDTAAKAIEEFLKSNEAGNTSEQTHENALLQTLDLFEIVVKLSPTKTETIKLQISTIENFAFLITKKPELILTSLGLLSKYLSSPPNIPVGERAEWNKVSYRAASIIEKLIKSDPVAFYPYYNDFVNLAVQKENVSETLTRIKVMLWEFPICFFTSELEIISIETGITESDILQKMNETVSNLSKSFSGMESMFSSPEYLIKNIGLSLLDNSSATEQDFAIIHNQKRFFGYMTQKLFAFVKFLRDSQNYFIFKKHARNLNPALQRLSPLVVYKKVWEEYGPSLMNTLLLFVRVLHALFNPELVGSVKWKSYLENRLNFNPQVDSKSKEFKDAEMIYVYLTHLLEYCHKIIGNLTFVQSVYFKIDNFAQIWATCLFGEVNHLPITVWKSLVSNVIQPCVLANSYACPETHVLNSRKIDDFFAGFIPHLNLFLIEKVKTLWSQLRNLSASDEYYGEFEAETRSFTRAYSELVSTIFVGIFFSITGINHEISTPVFSISSSSTGAELARIEDLIERKYVKKAIAVKSGLGTSNIFSVLSDSSATEDNNLMVGGKNEKEDRFKIRPNTDLLNYFMKYQKDYTNLLEVAKLLLQVEDTISVRKVISGIEVSLCQVAAITSFFTKLNLPNPSGGHVFDDPAKALMNLTISDFMNYFCELGGQHFETSKLKRINPELLYSTFVTSNQWVTSDFLSSLLLVLSKGYHSELKDIVIVSISKIIRGSLGQVKMVYSMENKDLMVFNGVEPSNLSPFLSNIKSTYINTMLMIMKEKYDYINDSEKFVQYVNSLITFEKETSTIKEPKFLFSSTKMLLEKLCSLAILEDSSLSLVHNSSVQVSKYKEQISKNQRIFGTDLYKGKKSVTSDLLNTEKDDGYGDIFDLGSIIP</sequence>
<evidence type="ECO:0000313" key="2">
    <source>
        <dbReference type="Proteomes" id="UP000245609"/>
    </source>
</evidence>
<organism evidence="1 2">
    <name type="scientific">Smittium megazygosporum</name>
    <dbReference type="NCBI Taxonomy" id="133381"/>
    <lineage>
        <taxon>Eukaryota</taxon>
        <taxon>Fungi</taxon>
        <taxon>Fungi incertae sedis</taxon>
        <taxon>Zoopagomycota</taxon>
        <taxon>Kickxellomycotina</taxon>
        <taxon>Harpellomycetes</taxon>
        <taxon>Harpellales</taxon>
        <taxon>Legeriomycetaceae</taxon>
        <taxon>Smittium</taxon>
    </lineage>
</organism>
<dbReference type="OrthoDB" id="5548673at2759"/>
<dbReference type="InterPro" id="IPR011989">
    <property type="entry name" value="ARM-like"/>
</dbReference>